<dbReference type="EMBL" id="JAHEPS010000002">
    <property type="protein sequence ID" value="MBT1444444.1"/>
    <property type="molecule type" value="Genomic_DNA"/>
</dbReference>
<dbReference type="RefSeq" id="WP_214506630.1">
    <property type="nucleotide sequence ID" value="NZ_JAHEPS010000002.1"/>
</dbReference>
<proteinExistence type="predicted"/>
<feature type="chain" id="PRO_5045364305" evidence="1">
    <location>
        <begin position="22"/>
        <end position="246"/>
    </location>
</feature>
<dbReference type="Proteomes" id="UP001195903">
    <property type="component" value="Unassembled WGS sequence"/>
</dbReference>
<gene>
    <name evidence="2" type="ORF">KJI95_07870</name>
</gene>
<evidence type="ECO:0000256" key="1">
    <source>
        <dbReference type="SAM" id="SignalP"/>
    </source>
</evidence>
<reference evidence="2 3" key="1">
    <citation type="submission" date="2021-05" db="EMBL/GenBank/DDBJ databases">
        <title>Shewanella sp. JM162201.</title>
        <authorList>
            <person name="Xu S."/>
            <person name="Li A."/>
        </authorList>
    </citation>
    <scope>NUCLEOTIDE SEQUENCE [LARGE SCALE GENOMIC DNA]</scope>
    <source>
        <strain evidence="2 3">JM162201</strain>
    </source>
</reference>
<dbReference type="Gene3D" id="2.160.20.120">
    <property type="match status" value="1"/>
</dbReference>
<evidence type="ECO:0000313" key="3">
    <source>
        <dbReference type="Proteomes" id="UP001195903"/>
    </source>
</evidence>
<protein>
    <submittedName>
        <fullName evidence="2">DUF4097 family beta strand repeat protein</fullName>
    </submittedName>
</protein>
<evidence type="ECO:0000313" key="2">
    <source>
        <dbReference type="EMBL" id="MBT1444444.1"/>
    </source>
</evidence>
<keyword evidence="3" id="KW-1185">Reference proteome</keyword>
<feature type="signal peptide" evidence="1">
    <location>
        <begin position="1"/>
        <end position="21"/>
    </location>
</feature>
<accession>A0ABS5V1U5</accession>
<comment type="caution">
    <text evidence="2">The sequence shown here is derived from an EMBL/GenBank/DDBJ whole genome shotgun (WGS) entry which is preliminary data.</text>
</comment>
<name>A0ABS5V1U5_9GAMM</name>
<keyword evidence="1" id="KW-0732">Signal</keyword>
<sequence length="246" mass="25373">MKLASSLLSISLALSSNLANALENKQELSLPVSGISSLNATVGAGEFTLVASDNLSEIKVEAELVNAENHKPELSLERQGDSAVLIARFEDTASSFGKSPMIHVTLTMPTTLALELVDGSGNIDIRGLKSDVLIKDGSGNLSLDGGMKVSIDDGSGNLSVANIEGKLNITDGSGDLEVSDAKGDMQIQDGSGNIRITNAGGKVELTDGSGNIEVNGAAELVIHDAGSGNVRTSNILSSTDRKQNLQ</sequence>
<organism evidence="2 3">
    <name type="scientific">Shewanella jiangmenensis</name>
    <dbReference type="NCBI Taxonomy" id="2837387"/>
    <lineage>
        <taxon>Bacteria</taxon>
        <taxon>Pseudomonadati</taxon>
        <taxon>Pseudomonadota</taxon>
        <taxon>Gammaproteobacteria</taxon>
        <taxon>Alteromonadales</taxon>
        <taxon>Shewanellaceae</taxon>
        <taxon>Shewanella</taxon>
    </lineage>
</organism>